<proteinExistence type="predicted"/>
<keyword evidence="3" id="KW-0255">Endonuclease</keyword>
<name>A0ABT4RFI4_9ACTN</name>
<keyword evidence="1" id="KW-0732">Signal</keyword>
<dbReference type="InterPro" id="IPR050410">
    <property type="entry name" value="CCR4/nocturin_mRNA_transcr"/>
</dbReference>
<evidence type="ECO:0000256" key="1">
    <source>
        <dbReference type="SAM" id="SignalP"/>
    </source>
</evidence>
<feature type="chain" id="PRO_5045328114" evidence="1">
    <location>
        <begin position="27"/>
        <end position="290"/>
    </location>
</feature>
<keyword evidence="3" id="KW-0378">Hydrolase</keyword>
<dbReference type="CDD" id="cd09083">
    <property type="entry name" value="EEP-1"/>
    <property type="match status" value="1"/>
</dbReference>
<dbReference type="EMBL" id="JAPCID010000008">
    <property type="protein sequence ID" value="MDA0137287.1"/>
    <property type="molecule type" value="Genomic_DNA"/>
</dbReference>
<protein>
    <submittedName>
        <fullName evidence="3">Endonuclease/exonuclease/phosphatase family protein</fullName>
    </submittedName>
</protein>
<evidence type="ECO:0000259" key="2">
    <source>
        <dbReference type="Pfam" id="PF03372"/>
    </source>
</evidence>
<dbReference type="InterPro" id="IPR005135">
    <property type="entry name" value="Endo/exonuclease/phosphatase"/>
</dbReference>
<comment type="caution">
    <text evidence="3">The sequence shown here is derived from an EMBL/GenBank/DDBJ whole genome shotgun (WGS) entry which is preliminary data.</text>
</comment>
<dbReference type="GO" id="GO:0004519">
    <property type="term" value="F:endonuclease activity"/>
    <property type="evidence" value="ECO:0007669"/>
    <property type="project" value="UniProtKB-KW"/>
</dbReference>
<dbReference type="PANTHER" id="PTHR12121:SF36">
    <property type="entry name" value="ENDONUCLEASE_EXONUCLEASE_PHOSPHATASE DOMAIN-CONTAINING PROTEIN"/>
    <property type="match status" value="1"/>
</dbReference>
<feature type="signal peptide" evidence="1">
    <location>
        <begin position="1"/>
        <end position="26"/>
    </location>
</feature>
<organism evidence="3 4">
    <name type="scientific">Solirubrobacter deserti</name>
    <dbReference type="NCBI Taxonomy" id="2282478"/>
    <lineage>
        <taxon>Bacteria</taxon>
        <taxon>Bacillati</taxon>
        <taxon>Actinomycetota</taxon>
        <taxon>Thermoleophilia</taxon>
        <taxon>Solirubrobacterales</taxon>
        <taxon>Solirubrobacteraceae</taxon>
        <taxon>Solirubrobacter</taxon>
    </lineage>
</organism>
<reference evidence="3" key="1">
    <citation type="submission" date="2022-10" db="EMBL/GenBank/DDBJ databases">
        <title>The WGS of Solirubrobacter sp. CPCC 204708.</title>
        <authorList>
            <person name="Jiang Z."/>
        </authorList>
    </citation>
    <scope>NUCLEOTIDE SEQUENCE</scope>
    <source>
        <strain evidence="3">CPCC 204708</strain>
    </source>
</reference>
<evidence type="ECO:0000313" key="3">
    <source>
        <dbReference type="EMBL" id="MDA0137287.1"/>
    </source>
</evidence>
<gene>
    <name evidence="3" type="ORF">OJ962_07265</name>
</gene>
<keyword evidence="3" id="KW-0540">Nuclease</keyword>
<dbReference type="SUPFAM" id="SSF56219">
    <property type="entry name" value="DNase I-like"/>
    <property type="match status" value="1"/>
</dbReference>
<dbReference type="Gene3D" id="3.60.10.10">
    <property type="entry name" value="Endonuclease/exonuclease/phosphatase"/>
    <property type="match status" value="1"/>
</dbReference>
<dbReference type="PANTHER" id="PTHR12121">
    <property type="entry name" value="CARBON CATABOLITE REPRESSOR PROTEIN 4"/>
    <property type="match status" value="1"/>
</dbReference>
<accession>A0ABT4RFI4</accession>
<dbReference type="InterPro" id="IPR036691">
    <property type="entry name" value="Endo/exonu/phosph_ase_sf"/>
</dbReference>
<dbReference type="Proteomes" id="UP001147700">
    <property type="component" value="Unassembled WGS sequence"/>
</dbReference>
<feature type="domain" description="Endonuclease/exonuclease/phosphatase" evidence="2">
    <location>
        <begin position="35"/>
        <end position="280"/>
    </location>
</feature>
<sequence>MSALRTVLAAAALLGALLAIPSVASAQRANELHVMSFNLRYASDTPPNPWADRRPVMRELLRAEKPDIIGTQEGLYRQLRDIQVDLPTHYDSIGLGREGGSRGEAMQVFYDSRRLEPLEYDHYWLSDTPNVVGSKTWPGCCPRMVTWIKFLDQRTNKQFYLLNTHFEAFDATARANSARLVLQKMTEQFAPNVPVIATGDFNEAAKPGLTVYDTLVTNGPFEDTWDLAKRRSPLFGTFHGYRPLTPDGDRIDWILATPYVTVRAASINTYARNGQFPSDHLPVQAHLQLP</sequence>
<dbReference type="RefSeq" id="WP_202957053.1">
    <property type="nucleotide sequence ID" value="NZ_JAPCID010000008.1"/>
</dbReference>
<keyword evidence="4" id="KW-1185">Reference proteome</keyword>
<evidence type="ECO:0000313" key="4">
    <source>
        <dbReference type="Proteomes" id="UP001147700"/>
    </source>
</evidence>
<dbReference type="Pfam" id="PF03372">
    <property type="entry name" value="Exo_endo_phos"/>
    <property type="match status" value="1"/>
</dbReference>